<dbReference type="Gene3D" id="3.30.70.1070">
    <property type="entry name" value="Sporulation related repeat"/>
    <property type="match status" value="1"/>
</dbReference>
<dbReference type="InterPro" id="IPR036908">
    <property type="entry name" value="RlpA-like_sf"/>
</dbReference>
<comment type="similarity">
    <text evidence="4 5">Belongs to the RlpA family.</text>
</comment>
<reference evidence="10" key="1">
    <citation type="journal article" date="2019" name="Int. J. Syst. Evol. Microbiol.">
        <title>The Global Catalogue of Microorganisms (GCM) 10K type strain sequencing project: providing services to taxonomists for standard genome sequencing and annotation.</title>
        <authorList>
            <consortium name="The Broad Institute Genomics Platform"/>
            <consortium name="The Broad Institute Genome Sequencing Center for Infectious Disease"/>
            <person name="Wu L."/>
            <person name="Ma J."/>
        </authorList>
    </citation>
    <scope>NUCLEOTIDE SEQUENCE [LARGE SCALE GENOMIC DNA]</scope>
    <source>
        <strain evidence="10">JCM 18392</strain>
    </source>
</reference>
<name>A0ABP9DTF9_9GAMM</name>
<feature type="domain" description="SPOR" evidence="8">
    <location>
        <begin position="381"/>
        <end position="460"/>
    </location>
</feature>
<dbReference type="Gene3D" id="2.40.40.10">
    <property type="entry name" value="RlpA-like domain"/>
    <property type="match status" value="1"/>
</dbReference>
<dbReference type="InterPro" id="IPR012997">
    <property type="entry name" value="RplA"/>
</dbReference>
<dbReference type="InterPro" id="IPR007730">
    <property type="entry name" value="SPOR-like_dom"/>
</dbReference>
<evidence type="ECO:0000256" key="4">
    <source>
        <dbReference type="HAMAP-Rule" id="MF_02071"/>
    </source>
</evidence>
<dbReference type="RefSeq" id="WP_345293749.1">
    <property type="nucleotide sequence ID" value="NZ_BAABJY010000001.1"/>
</dbReference>
<dbReference type="SUPFAM" id="SSF50685">
    <property type="entry name" value="Barwin-like endoglucanases"/>
    <property type="match status" value="1"/>
</dbReference>
<dbReference type="InterPro" id="IPR036680">
    <property type="entry name" value="SPOR-like_sf"/>
</dbReference>
<evidence type="ECO:0000256" key="6">
    <source>
        <dbReference type="SAM" id="MobiDB-lite"/>
    </source>
</evidence>
<feature type="region of interest" description="Disordered" evidence="6">
    <location>
        <begin position="22"/>
        <end position="63"/>
    </location>
</feature>
<comment type="caution">
    <text evidence="9">The sequence shown here is derived from an EMBL/GenBank/DDBJ whole genome shotgun (WGS) entry which is preliminary data.</text>
</comment>
<keyword evidence="4" id="KW-1003">Cell membrane</keyword>
<dbReference type="PROSITE" id="PS51724">
    <property type="entry name" value="SPOR"/>
    <property type="match status" value="1"/>
</dbReference>
<dbReference type="Pfam" id="PF05036">
    <property type="entry name" value="SPOR"/>
    <property type="match status" value="1"/>
</dbReference>
<keyword evidence="4" id="KW-0449">Lipoprotein</keyword>
<dbReference type="Pfam" id="PF03330">
    <property type="entry name" value="DPBB_1"/>
    <property type="match status" value="1"/>
</dbReference>
<keyword evidence="3 4" id="KW-0961">Cell wall biogenesis/degradation</keyword>
<comment type="function">
    <text evidence="4">Lytic transglycosylase with a strong preference for naked glycan strands that lack stem peptides.</text>
</comment>
<dbReference type="EMBL" id="BAABJY010000001">
    <property type="protein sequence ID" value="GAA4854969.1"/>
    <property type="molecule type" value="Genomic_DNA"/>
</dbReference>
<keyword evidence="1 7" id="KW-0732">Signal</keyword>
<evidence type="ECO:0000256" key="3">
    <source>
        <dbReference type="ARBA" id="ARBA00023316"/>
    </source>
</evidence>
<dbReference type="EC" id="4.2.2.-" evidence="4"/>
<feature type="region of interest" description="Disordered" evidence="6">
    <location>
        <begin position="222"/>
        <end position="242"/>
    </location>
</feature>
<keyword evidence="2 4" id="KW-0456">Lyase</keyword>
<dbReference type="InterPro" id="IPR009009">
    <property type="entry name" value="RlpA-like_DPBB"/>
</dbReference>
<evidence type="ECO:0000313" key="10">
    <source>
        <dbReference type="Proteomes" id="UP001501323"/>
    </source>
</evidence>
<dbReference type="PANTHER" id="PTHR34183:SF1">
    <property type="entry name" value="ENDOLYTIC PEPTIDOGLYCAN TRANSGLYCOSYLASE RLPA"/>
    <property type="match status" value="1"/>
</dbReference>
<evidence type="ECO:0000313" key="9">
    <source>
        <dbReference type="EMBL" id="GAA4854969.1"/>
    </source>
</evidence>
<dbReference type="NCBIfam" id="TIGR00413">
    <property type="entry name" value="rlpA"/>
    <property type="match status" value="1"/>
</dbReference>
<keyword evidence="4" id="KW-0564">Palmitate</keyword>
<comment type="subcellular location">
    <subcellularLocation>
        <location evidence="4">Cell membrane</location>
        <topology evidence="4">Lipid-anchor</topology>
    </subcellularLocation>
</comment>
<feature type="compositionally biased region" description="Basic and acidic residues" evidence="6">
    <location>
        <begin position="54"/>
        <end position="63"/>
    </location>
</feature>
<protein>
    <recommendedName>
        <fullName evidence="4">Endolytic peptidoglycan transglycosylase RlpA</fullName>
        <ecNumber evidence="4">4.2.2.-</ecNumber>
    </recommendedName>
</protein>
<feature type="compositionally biased region" description="Low complexity" evidence="6">
    <location>
        <begin position="225"/>
        <end position="239"/>
    </location>
</feature>
<evidence type="ECO:0000256" key="1">
    <source>
        <dbReference type="ARBA" id="ARBA00022729"/>
    </source>
</evidence>
<evidence type="ECO:0000256" key="5">
    <source>
        <dbReference type="RuleBase" id="RU003495"/>
    </source>
</evidence>
<dbReference type="InterPro" id="IPR034718">
    <property type="entry name" value="RlpA"/>
</dbReference>
<evidence type="ECO:0000256" key="2">
    <source>
        <dbReference type="ARBA" id="ARBA00023239"/>
    </source>
</evidence>
<dbReference type="PANTHER" id="PTHR34183">
    <property type="entry name" value="ENDOLYTIC PEPTIDOGLYCAN TRANSGLYCOSYLASE RLPA"/>
    <property type="match status" value="1"/>
</dbReference>
<dbReference type="SUPFAM" id="SSF110997">
    <property type="entry name" value="Sporulation related repeat"/>
    <property type="match status" value="1"/>
</dbReference>
<evidence type="ECO:0000256" key="7">
    <source>
        <dbReference type="SAM" id="SignalP"/>
    </source>
</evidence>
<feature type="signal peptide" evidence="7">
    <location>
        <begin position="1"/>
        <end position="19"/>
    </location>
</feature>
<keyword evidence="4" id="KW-0472">Membrane</keyword>
<organism evidence="9 10">
    <name type="scientific">Luteimonas vadosa</name>
    <dbReference type="NCBI Taxonomy" id="1165507"/>
    <lineage>
        <taxon>Bacteria</taxon>
        <taxon>Pseudomonadati</taxon>
        <taxon>Pseudomonadota</taxon>
        <taxon>Gammaproteobacteria</taxon>
        <taxon>Lysobacterales</taxon>
        <taxon>Lysobacteraceae</taxon>
        <taxon>Luteimonas</taxon>
    </lineage>
</organism>
<dbReference type="Proteomes" id="UP001501323">
    <property type="component" value="Unassembled WGS sequence"/>
</dbReference>
<dbReference type="PROSITE" id="PS51257">
    <property type="entry name" value="PROKAR_LIPOPROTEIN"/>
    <property type="match status" value="1"/>
</dbReference>
<feature type="chain" id="PRO_5046415233" description="Endolytic peptidoglycan transglycosylase RlpA" evidence="7">
    <location>
        <begin position="20"/>
        <end position="460"/>
    </location>
</feature>
<dbReference type="HAMAP" id="MF_02071">
    <property type="entry name" value="RlpA"/>
    <property type="match status" value="1"/>
</dbReference>
<proteinExistence type="inferred from homology"/>
<accession>A0ABP9DTF9</accession>
<sequence>MSGARVGRFLLAGSLLALAACSSAPKQPDPPPPQASAPAPATPAGRKVSPYAPAREDPGKRGDYVAGGLYAPGVKDSIPQELPDVDAIPEPDVVDEPRARYGNRSPYTVLGKHYTVLDRPDGYVEQGLASYYGNKFHGRRTSSQEVYDMYAFTAAHRSLPLPSFARVTNLDNGRSVVVRVNDRGPFHEGRVIDLSFAAAVKLGIHPRGTGLVEVRGLTPRDVPRSTTVDTSTATVDPSTGLPPGVRVATGRPQPMPPTPIDDLVATLPAADAQTMVAASTVAEGAGVPVAVETVAAADARDWRFDMLQDGRAMTADEFDAWMKARRARVATGKPGKPDPYGAAAPGAVSPVAQAGPPATVGPPIAAERAAAPAARLVEPVASNAPGVMLQVAAFGARANAERALAMLRDAGVAGARLMDGVSDGKPVWRLRVGPLDAASVTEFSTRVAALGFGMPHVVRE</sequence>
<dbReference type="CDD" id="cd22268">
    <property type="entry name" value="DPBB_RlpA-like"/>
    <property type="match status" value="1"/>
</dbReference>
<keyword evidence="10" id="KW-1185">Reference proteome</keyword>
<gene>
    <name evidence="4" type="primary">rlpA</name>
    <name evidence="9" type="ORF">GCM10023332_03190</name>
</gene>
<evidence type="ECO:0000259" key="8">
    <source>
        <dbReference type="PROSITE" id="PS51724"/>
    </source>
</evidence>